<keyword evidence="1" id="KW-0812">Transmembrane</keyword>
<feature type="transmembrane region" description="Helical" evidence="1">
    <location>
        <begin position="131"/>
        <end position="153"/>
    </location>
</feature>
<organism evidence="2 3">
    <name type="scientific">Homoserinibacter gongjuensis</name>
    <dbReference type="NCBI Taxonomy" id="1162968"/>
    <lineage>
        <taxon>Bacteria</taxon>
        <taxon>Bacillati</taxon>
        <taxon>Actinomycetota</taxon>
        <taxon>Actinomycetes</taxon>
        <taxon>Micrococcales</taxon>
        <taxon>Microbacteriaceae</taxon>
        <taxon>Homoserinibacter</taxon>
    </lineage>
</organism>
<sequence>MTRTDDLMAMMQRHMSGTAFVFTRTAKGFSVDLDIQNPRWWEIIARTNLTETASYQIVTDEIDSKFTIIETPRYIDWENDRPRLSAAPTGGPKQSLRDEVDLHVSAEPIRRLVRREAGGLGFRETLDRKKLVAMLAVAAGGVIAVIVVLTVIVNTIG</sequence>
<keyword evidence="3" id="KW-1185">Reference proteome</keyword>
<reference evidence="3" key="1">
    <citation type="journal article" date="2019" name="Int. J. Syst. Evol. Microbiol.">
        <title>The Global Catalogue of Microorganisms (GCM) 10K type strain sequencing project: providing services to taxonomists for standard genome sequencing and annotation.</title>
        <authorList>
            <consortium name="The Broad Institute Genomics Platform"/>
            <consortium name="The Broad Institute Genome Sequencing Center for Infectious Disease"/>
            <person name="Wu L."/>
            <person name="Ma J."/>
        </authorList>
    </citation>
    <scope>NUCLEOTIDE SEQUENCE [LARGE SCALE GENOMIC DNA]</scope>
    <source>
        <strain evidence="3">NBRC 108755</strain>
    </source>
</reference>
<evidence type="ECO:0000256" key="1">
    <source>
        <dbReference type="SAM" id="Phobius"/>
    </source>
</evidence>
<accession>A0ABQ6JSI4</accession>
<gene>
    <name evidence="2" type="ORF">GCM10025869_18040</name>
</gene>
<proteinExistence type="predicted"/>
<protein>
    <submittedName>
        <fullName evidence="2">Uncharacterized protein</fullName>
    </submittedName>
</protein>
<evidence type="ECO:0000313" key="3">
    <source>
        <dbReference type="Proteomes" id="UP001157069"/>
    </source>
</evidence>
<keyword evidence="1" id="KW-0472">Membrane</keyword>
<dbReference type="EMBL" id="BSVA01000001">
    <property type="protein sequence ID" value="GMA91275.1"/>
    <property type="molecule type" value="Genomic_DNA"/>
</dbReference>
<name>A0ABQ6JSI4_9MICO</name>
<dbReference type="Proteomes" id="UP001157069">
    <property type="component" value="Unassembled WGS sequence"/>
</dbReference>
<comment type="caution">
    <text evidence="2">The sequence shown here is derived from an EMBL/GenBank/DDBJ whole genome shotgun (WGS) entry which is preliminary data.</text>
</comment>
<dbReference type="RefSeq" id="WP_284299539.1">
    <property type="nucleotide sequence ID" value="NZ_BSVA01000001.1"/>
</dbReference>
<keyword evidence="1" id="KW-1133">Transmembrane helix</keyword>
<evidence type="ECO:0000313" key="2">
    <source>
        <dbReference type="EMBL" id="GMA91275.1"/>
    </source>
</evidence>